<dbReference type="EMBL" id="CM003140">
    <property type="protein sequence ID" value="KIS72335.1"/>
    <property type="molecule type" value="Genomic_DNA"/>
</dbReference>
<name>A0A0D1EDR0_MYCMD</name>
<dbReference type="Pfam" id="PF15458">
    <property type="entry name" value="NTR2"/>
    <property type="match status" value="1"/>
</dbReference>
<sequence length="930" mass="101826">MKDDANFVKRSKPRGSASITTATYDDESDAVAGASNGSTRRLAVNGNAQATSVTIGAAPTTPHRSLTGIDAHEDDKEESTDASSVVFRARTKGAKGTSFSSSAAASSSRYATERMSGSISKQQSRGISMYDDDAADSDDTFEIRRSKLSMAGKQARRAEGSSLSTASSDTPKRSTPLRPTSFQAQLADAAESPSGTPSSNLYTSNYLEELRSSTPTTRPRTVSPATTQSTGPGTRIDVPMVAQTSRIALKDHADDALARAKFAADFAHNAIPSERVIRAAKEKRPKLRAAALTTKSDDFIPLEPFSKSSSALKMYNGMEVDNGPHPHSRLQREEDELGDGEDEFAEFTGATERIPIGEKATREWEERQRREMEAAVQGDIDEDLGGLEEMDEDEQEWERAQLRRTQTSHPQSREASPFRPAPIPASIPLPSVGTCSTRLELTLRALEQSIAASTSVIDSAANELETIEATEKENKLDVAVVEDKASWFNELDEFVASLARFMEEKVAKLEEVEVQALELLRRRNRILSSIRANWLDNKLKICLDIVPTKSAVVDPRENQADPSMDTTDDAPVETQTLSVSQLDHLSPADELSFTLAQREIVSNLSSIFADVQAPEYLDPACRAADTTSTMIPTLPFVSNRNITADLHPRSIVSRFQEWRRLYPEEYAQVWGGLSLAQIWEFYARLELVPWSALQRASEPKQSAWREGAATIAHFGWFTGASDYTDRARVTTGELAAGDDEVLSSLISNVLVKHLIELSRGAFSPWSAEQTGQAVEAVDLVQTVLGAENATSVSLVEAFLSVFRVEIEHLSEVMQLPSTATAATSDSDRIEAAKEIAQQVVDCLLNNLSSWSRVASLSAADGQATTALAKLYQGLVEMLLCDVVTVLFDRLSRSSVRGVEEVEREMWRQVRETVPRHVVARSQRLSALLSR</sequence>
<evidence type="ECO:0000256" key="3">
    <source>
        <dbReference type="SAM" id="MobiDB-lite"/>
    </source>
</evidence>
<dbReference type="PANTHER" id="PTHR12214:SF0">
    <property type="entry name" value="LD29489P"/>
    <property type="match status" value="1"/>
</dbReference>
<dbReference type="RefSeq" id="XP_011386524.1">
    <property type="nucleotide sequence ID" value="XM_011388222.1"/>
</dbReference>
<dbReference type="InParanoid" id="A0A0D1EDR0"/>
<feature type="compositionally biased region" description="Polar residues" evidence="3">
    <location>
        <begin position="403"/>
        <end position="414"/>
    </location>
</feature>
<gene>
    <name evidence="4" type="ORF">UMAG_00742</name>
</gene>
<feature type="compositionally biased region" description="Polar residues" evidence="3">
    <location>
        <begin position="115"/>
        <end position="126"/>
    </location>
</feature>
<dbReference type="GO" id="GO:0000390">
    <property type="term" value="P:spliceosomal complex disassembly"/>
    <property type="evidence" value="ECO:0007669"/>
    <property type="project" value="InterPro"/>
</dbReference>
<evidence type="ECO:0000313" key="5">
    <source>
        <dbReference type="Proteomes" id="UP000000561"/>
    </source>
</evidence>
<keyword evidence="2" id="KW-0539">Nucleus</keyword>
<feature type="compositionally biased region" description="Acidic residues" evidence="3">
    <location>
        <begin position="379"/>
        <end position="396"/>
    </location>
</feature>
<dbReference type="OMA" id="YATERMS"/>
<proteinExistence type="predicted"/>
<dbReference type="STRING" id="237631.A0A0D1EDR0"/>
<dbReference type="GeneID" id="23561957"/>
<evidence type="ECO:0000256" key="1">
    <source>
        <dbReference type="ARBA" id="ARBA00004123"/>
    </source>
</evidence>
<dbReference type="GO" id="GO:0071008">
    <property type="term" value="C:U2-type post-mRNA release spliceosomal complex"/>
    <property type="evidence" value="ECO:0007669"/>
    <property type="project" value="InterPro"/>
</dbReference>
<dbReference type="VEuPathDB" id="FungiDB:UMAG_00742"/>
<feature type="compositionally biased region" description="Low complexity" evidence="3">
    <location>
        <begin position="212"/>
        <end position="227"/>
    </location>
</feature>
<organism evidence="4 5">
    <name type="scientific">Mycosarcoma maydis</name>
    <name type="common">Corn smut fungus</name>
    <name type="synonym">Ustilago maydis</name>
    <dbReference type="NCBI Taxonomy" id="5270"/>
    <lineage>
        <taxon>Eukaryota</taxon>
        <taxon>Fungi</taxon>
        <taxon>Dikarya</taxon>
        <taxon>Basidiomycota</taxon>
        <taxon>Ustilaginomycotina</taxon>
        <taxon>Ustilaginomycetes</taxon>
        <taxon>Ustilaginales</taxon>
        <taxon>Ustilaginaceae</taxon>
        <taxon>Mycosarcoma</taxon>
    </lineage>
</organism>
<dbReference type="InterPro" id="IPR012890">
    <property type="entry name" value="GCFC2-like"/>
</dbReference>
<feature type="region of interest" description="Disordered" evidence="3">
    <location>
        <begin position="210"/>
        <end position="236"/>
    </location>
</feature>
<evidence type="ECO:0000256" key="2">
    <source>
        <dbReference type="ARBA" id="ARBA00023242"/>
    </source>
</evidence>
<dbReference type="PANTHER" id="PTHR12214">
    <property type="entry name" value="GC-RICH SEQUENCE DNA-BINDING FACTOR"/>
    <property type="match status" value="1"/>
</dbReference>
<keyword evidence="5" id="KW-1185">Reference proteome</keyword>
<comment type="subcellular location">
    <subcellularLocation>
        <location evidence="1">Nucleus</location>
    </subcellularLocation>
</comment>
<dbReference type="GO" id="GO:0005634">
    <property type="term" value="C:nucleus"/>
    <property type="evidence" value="ECO:0000318"/>
    <property type="project" value="GO_Central"/>
</dbReference>
<feature type="region of interest" description="Disordered" evidence="3">
    <location>
        <begin position="1"/>
        <end position="135"/>
    </location>
</feature>
<dbReference type="eggNOG" id="KOG2136">
    <property type="taxonomic scope" value="Eukaryota"/>
</dbReference>
<evidence type="ECO:0008006" key="6">
    <source>
        <dbReference type="Google" id="ProtNLM"/>
    </source>
</evidence>
<dbReference type="Proteomes" id="UP000000561">
    <property type="component" value="Chromosome 1"/>
</dbReference>
<feature type="compositionally biased region" description="Low complexity" evidence="3">
    <location>
        <begin position="98"/>
        <end position="108"/>
    </location>
</feature>
<feature type="region of interest" description="Disordered" evidence="3">
    <location>
        <begin position="360"/>
        <end position="426"/>
    </location>
</feature>
<evidence type="ECO:0000313" key="4">
    <source>
        <dbReference type="EMBL" id="KIS72335.1"/>
    </source>
</evidence>
<reference evidence="4 5" key="1">
    <citation type="journal article" date="2006" name="Nature">
        <title>Insights from the genome of the biotrophic fungal plant pathogen Ustilago maydis.</title>
        <authorList>
            <person name="Kamper J."/>
            <person name="Kahmann R."/>
            <person name="Bolker M."/>
            <person name="Ma L.J."/>
            <person name="Brefort T."/>
            <person name="Saville B.J."/>
            <person name="Banuett F."/>
            <person name="Kronstad J.W."/>
            <person name="Gold S.E."/>
            <person name="Muller O."/>
            <person name="Perlin M.H."/>
            <person name="Wosten H.A."/>
            <person name="de Vries R."/>
            <person name="Ruiz-Herrera J."/>
            <person name="Reynaga-Pena C.G."/>
            <person name="Snetselaar K."/>
            <person name="McCann M."/>
            <person name="Perez-Martin J."/>
            <person name="Feldbrugge M."/>
            <person name="Basse C.W."/>
            <person name="Steinberg G."/>
            <person name="Ibeas J.I."/>
            <person name="Holloman W."/>
            <person name="Guzman P."/>
            <person name="Farman M."/>
            <person name="Stajich J.E."/>
            <person name="Sentandreu R."/>
            <person name="Gonzalez-Prieto J.M."/>
            <person name="Kennell J.C."/>
            <person name="Molina L."/>
            <person name="Schirawski J."/>
            <person name="Mendoza-Mendoza A."/>
            <person name="Greilinger D."/>
            <person name="Munch K."/>
            <person name="Rossel N."/>
            <person name="Scherer M."/>
            <person name="Vranes M."/>
            <person name="Ladendorf O."/>
            <person name="Vincon V."/>
            <person name="Fuchs U."/>
            <person name="Sandrock B."/>
            <person name="Meng S."/>
            <person name="Ho E.C."/>
            <person name="Cahill M.J."/>
            <person name="Boyce K.J."/>
            <person name="Klose J."/>
            <person name="Klosterman S.J."/>
            <person name="Deelstra H.J."/>
            <person name="Ortiz-Castellanos L."/>
            <person name="Li W."/>
            <person name="Sanchez-Alonso P."/>
            <person name="Schreier P.H."/>
            <person name="Hauser-Hahn I."/>
            <person name="Vaupel M."/>
            <person name="Koopmann E."/>
            <person name="Friedrich G."/>
            <person name="Voss H."/>
            <person name="Schluter T."/>
            <person name="Margolis J."/>
            <person name="Platt D."/>
            <person name="Swimmer C."/>
            <person name="Gnirke A."/>
            <person name="Chen F."/>
            <person name="Vysotskaia V."/>
            <person name="Mannhaupt G."/>
            <person name="Guldener U."/>
            <person name="Munsterkotter M."/>
            <person name="Haase D."/>
            <person name="Oesterheld M."/>
            <person name="Mewes H.W."/>
            <person name="Mauceli E.W."/>
            <person name="DeCaprio D."/>
            <person name="Wade C.M."/>
            <person name="Butler J."/>
            <person name="Young S."/>
            <person name="Jaffe D.B."/>
            <person name="Calvo S."/>
            <person name="Nusbaum C."/>
            <person name="Galagan J."/>
            <person name="Birren B.W."/>
        </authorList>
    </citation>
    <scope>NUCLEOTIDE SEQUENCE [LARGE SCALE GENOMIC DNA]</scope>
    <source>
        <strain evidence="5">DSM 14603 / FGSC 9021 / UM521</strain>
    </source>
</reference>
<dbReference type="KEGG" id="uma:UMAG_00742"/>
<feature type="region of interest" description="Disordered" evidence="3">
    <location>
        <begin position="147"/>
        <end position="178"/>
    </location>
</feature>
<dbReference type="GO" id="GO:0003677">
    <property type="term" value="F:DNA binding"/>
    <property type="evidence" value="ECO:0007669"/>
    <property type="project" value="InterPro"/>
</dbReference>
<protein>
    <recommendedName>
        <fullName evidence="6">GCF C-terminal domain-containing protein</fullName>
    </recommendedName>
</protein>
<feature type="compositionally biased region" description="Basic and acidic residues" evidence="3">
    <location>
        <begin position="360"/>
        <end position="373"/>
    </location>
</feature>
<dbReference type="AlphaFoldDB" id="A0A0D1EDR0"/>
<dbReference type="OrthoDB" id="429427at2759"/>
<accession>A0A0D1EDR0</accession>
<dbReference type="InterPro" id="IPR028211">
    <property type="entry name" value="Ntr2"/>
</dbReference>